<sequence>MVHAAAVEEFEKKDVELTVPPGEPRPVLLVVMGPASCGKSTIGQQVADALQLPFIDGDSLHPKSNVDKMSNGIPLTDDDRLPWLALIRSTAERNCKEQWDEGAVKSKAQGGIGRPGIVIGCSALKKWYRDILRGHVEAIPPPTDDLPPNHDEATAEKKVDKPATSNLLTLFLYCHGSPELLAQRIAARKGHFMGARMLESQLATLQDPRGEEGVAWVDIDGTEEVVRERAVKNTQRLIAAELDEKDE</sequence>
<comment type="pathway">
    <text evidence="1">Carbohydrate acid metabolism; D-gluconate degradation.</text>
</comment>
<keyword evidence="5" id="KW-0547">Nucleotide-binding</keyword>
<dbReference type="CDD" id="cd02021">
    <property type="entry name" value="GntK"/>
    <property type="match status" value="1"/>
</dbReference>
<dbReference type="Pfam" id="PF01202">
    <property type="entry name" value="SKI"/>
    <property type="match status" value="1"/>
</dbReference>
<evidence type="ECO:0000313" key="11">
    <source>
        <dbReference type="Proteomes" id="UP001182556"/>
    </source>
</evidence>
<evidence type="ECO:0000256" key="4">
    <source>
        <dbReference type="ARBA" id="ARBA00022679"/>
    </source>
</evidence>
<evidence type="ECO:0000256" key="9">
    <source>
        <dbReference type="ARBA" id="ARBA00048090"/>
    </source>
</evidence>
<evidence type="ECO:0000256" key="6">
    <source>
        <dbReference type="ARBA" id="ARBA00022777"/>
    </source>
</evidence>
<keyword evidence="4" id="KW-0808">Transferase</keyword>
<dbReference type="GO" id="GO:0005737">
    <property type="term" value="C:cytoplasm"/>
    <property type="evidence" value="ECO:0007669"/>
    <property type="project" value="TreeGrafter"/>
</dbReference>
<evidence type="ECO:0000256" key="7">
    <source>
        <dbReference type="ARBA" id="ARBA00022840"/>
    </source>
</evidence>
<dbReference type="InterPro" id="IPR027417">
    <property type="entry name" value="P-loop_NTPase"/>
</dbReference>
<protein>
    <recommendedName>
        <fullName evidence="3">gluconokinase</fullName>
        <ecNumber evidence="3">2.7.1.12</ecNumber>
    </recommendedName>
    <alternativeName>
        <fullName evidence="8">Gluconate kinase</fullName>
    </alternativeName>
</protein>
<dbReference type="GO" id="GO:0005524">
    <property type="term" value="F:ATP binding"/>
    <property type="evidence" value="ECO:0007669"/>
    <property type="project" value="UniProtKB-KW"/>
</dbReference>
<dbReference type="AlphaFoldDB" id="A0AAD9L9Y4"/>
<gene>
    <name evidence="10" type="ORF">DB88DRAFT_479781</name>
</gene>
<dbReference type="GO" id="GO:0016787">
    <property type="term" value="F:hydrolase activity"/>
    <property type="evidence" value="ECO:0007669"/>
    <property type="project" value="UniProtKB-KW"/>
</dbReference>
<evidence type="ECO:0000256" key="2">
    <source>
        <dbReference type="ARBA" id="ARBA00008420"/>
    </source>
</evidence>
<dbReference type="EC" id="2.7.1.12" evidence="3"/>
<dbReference type="GO" id="GO:0046316">
    <property type="term" value="F:gluconokinase activity"/>
    <property type="evidence" value="ECO:0007669"/>
    <property type="project" value="UniProtKB-EC"/>
</dbReference>
<dbReference type="InterPro" id="IPR006001">
    <property type="entry name" value="Therm_gnt_kin"/>
</dbReference>
<dbReference type="Gene3D" id="3.40.50.300">
    <property type="entry name" value="P-loop containing nucleotide triphosphate hydrolases"/>
    <property type="match status" value="1"/>
</dbReference>
<evidence type="ECO:0000256" key="5">
    <source>
        <dbReference type="ARBA" id="ARBA00022741"/>
    </source>
</evidence>
<dbReference type="EMBL" id="JAODAN010000001">
    <property type="protein sequence ID" value="KAK1927922.1"/>
    <property type="molecule type" value="Genomic_DNA"/>
</dbReference>
<evidence type="ECO:0000256" key="1">
    <source>
        <dbReference type="ARBA" id="ARBA00004875"/>
    </source>
</evidence>
<keyword evidence="11" id="KW-1185">Reference proteome</keyword>
<name>A0AAD9L9Y4_PAPLA</name>
<keyword evidence="7" id="KW-0067">ATP-binding</keyword>
<organism evidence="10 11">
    <name type="scientific">Papiliotrema laurentii</name>
    <name type="common">Cryptococcus laurentii</name>
    <dbReference type="NCBI Taxonomy" id="5418"/>
    <lineage>
        <taxon>Eukaryota</taxon>
        <taxon>Fungi</taxon>
        <taxon>Dikarya</taxon>
        <taxon>Basidiomycota</taxon>
        <taxon>Agaricomycotina</taxon>
        <taxon>Tremellomycetes</taxon>
        <taxon>Tremellales</taxon>
        <taxon>Rhynchogastremaceae</taxon>
        <taxon>Papiliotrema</taxon>
    </lineage>
</organism>
<dbReference type="PANTHER" id="PTHR43442">
    <property type="entry name" value="GLUCONOKINASE-RELATED"/>
    <property type="match status" value="1"/>
</dbReference>
<reference evidence="10" key="1">
    <citation type="submission" date="2023-02" db="EMBL/GenBank/DDBJ databases">
        <title>Identification and recombinant expression of a fungal hydrolase from Papiliotrema laurentii that hydrolyzes apple cutin and clears colloidal polyester polyurethane.</title>
        <authorList>
            <consortium name="DOE Joint Genome Institute"/>
            <person name="Roman V.A."/>
            <person name="Bojanowski C."/>
            <person name="Crable B.R."/>
            <person name="Wagner D.N."/>
            <person name="Hung C.S."/>
            <person name="Nadeau L.J."/>
            <person name="Schratz L."/>
            <person name="Haridas S."/>
            <person name="Pangilinan J."/>
            <person name="Lipzen A."/>
            <person name="Na H."/>
            <person name="Yan M."/>
            <person name="Ng V."/>
            <person name="Grigoriev I.V."/>
            <person name="Spatafora J.W."/>
            <person name="Barlow D."/>
            <person name="Biffinger J."/>
            <person name="Kelley-Loughnane N."/>
            <person name="Varaljay V.A."/>
            <person name="Crookes-Goodson W.J."/>
        </authorList>
    </citation>
    <scope>NUCLEOTIDE SEQUENCE</scope>
    <source>
        <strain evidence="10">5307AH</strain>
    </source>
</reference>
<evidence type="ECO:0000256" key="8">
    <source>
        <dbReference type="ARBA" id="ARBA00029835"/>
    </source>
</evidence>
<accession>A0AAD9L9Y4</accession>
<dbReference type="GO" id="GO:0005975">
    <property type="term" value="P:carbohydrate metabolic process"/>
    <property type="evidence" value="ECO:0007669"/>
    <property type="project" value="InterPro"/>
</dbReference>
<dbReference type="InterPro" id="IPR031322">
    <property type="entry name" value="Shikimate/glucono_kinase"/>
</dbReference>
<comment type="catalytic activity">
    <reaction evidence="9">
        <text>D-gluconate + ATP = 6-phospho-D-gluconate + ADP + H(+)</text>
        <dbReference type="Rhea" id="RHEA:19433"/>
        <dbReference type="ChEBI" id="CHEBI:15378"/>
        <dbReference type="ChEBI" id="CHEBI:18391"/>
        <dbReference type="ChEBI" id="CHEBI:30616"/>
        <dbReference type="ChEBI" id="CHEBI:58759"/>
        <dbReference type="ChEBI" id="CHEBI:456216"/>
        <dbReference type="EC" id="2.7.1.12"/>
    </reaction>
</comment>
<keyword evidence="6" id="KW-0418">Kinase</keyword>
<keyword evidence="10" id="KW-0378">Hydrolase</keyword>
<comment type="similarity">
    <text evidence="2">Belongs to the gluconokinase GntK/GntV family.</text>
</comment>
<dbReference type="SUPFAM" id="SSF52540">
    <property type="entry name" value="P-loop containing nucleoside triphosphate hydrolases"/>
    <property type="match status" value="1"/>
</dbReference>
<evidence type="ECO:0000256" key="3">
    <source>
        <dbReference type="ARBA" id="ARBA00012054"/>
    </source>
</evidence>
<comment type="caution">
    <text evidence="10">The sequence shown here is derived from an EMBL/GenBank/DDBJ whole genome shotgun (WGS) entry which is preliminary data.</text>
</comment>
<proteinExistence type="inferred from homology"/>
<evidence type="ECO:0000313" key="10">
    <source>
        <dbReference type="EMBL" id="KAK1927922.1"/>
    </source>
</evidence>
<dbReference type="Proteomes" id="UP001182556">
    <property type="component" value="Unassembled WGS sequence"/>
</dbReference>
<dbReference type="PANTHER" id="PTHR43442:SF3">
    <property type="entry name" value="GLUCONOKINASE-RELATED"/>
    <property type="match status" value="1"/>
</dbReference>